<reference evidence="3 4" key="1">
    <citation type="submission" date="2021-03" db="EMBL/GenBank/DDBJ databases">
        <title>Genomic and phenotypic characterization of Chloracidobacterium isolates provides evidence for multiple species.</title>
        <authorList>
            <person name="Saini M.K."/>
            <person name="Costas A.M.G."/>
            <person name="Tank M."/>
            <person name="Bryant D.A."/>
        </authorList>
    </citation>
    <scope>NUCLEOTIDE SEQUENCE [LARGE SCALE GENOMIC DNA]</scope>
    <source>
        <strain evidence="3 4">N</strain>
    </source>
</reference>
<feature type="domain" description="SSD" evidence="2">
    <location>
        <begin position="354"/>
        <end position="488"/>
    </location>
</feature>
<keyword evidence="1" id="KW-0812">Transmembrane</keyword>
<feature type="transmembrane region" description="Helical" evidence="1">
    <location>
        <begin position="359"/>
        <end position="380"/>
    </location>
</feature>
<dbReference type="Gene3D" id="3.30.70.1440">
    <property type="entry name" value="Multidrug efflux transporter AcrB pore domain"/>
    <property type="match status" value="1"/>
</dbReference>
<gene>
    <name evidence="3" type="ORF">J8C05_12340</name>
</gene>
<dbReference type="Proteomes" id="UP000677668">
    <property type="component" value="Chromosome 2"/>
</dbReference>
<dbReference type="RefSeq" id="WP_211423831.1">
    <property type="nucleotide sequence ID" value="NZ_CP072643.1"/>
</dbReference>
<dbReference type="SUPFAM" id="SSF82866">
    <property type="entry name" value="Multidrug efflux transporter AcrB transmembrane domain"/>
    <property type="match status" value="2"/>
</dbReference>
<evidence type="ECO:0000256" key="1">
    <source>
        <dbReference type="SAM" id="Phobius"/>
    </source>
</evidence>
<organism evidence="3 4">
    <name type="scientific">Chloracidobacterium sp. N</name>
    <dbReference type="NCBI Taxonomy" id="2821540"/>
    <lineage>
        <taxon>Bacteria</taxon>
        <taxon>Pseudomonadati</taxon>
        <taxon>Acidobacteriota</taxon>
        <taxon>Terriglobia</taxon>
        <taxon>Terriglobales</taxon>
        <taxon>Acidobacteriaceae</taxon>
        <taxon>Chloracidobacterium</taxon>
        <taxon>Chloracidobacterium aggregatum</taxon>
    </lineage>
</organism>
<accession>A0ABX8B4P9</accession>
<proteinExistence type="predicted"/>
<protein>
    <submittedName>
        <fullName evidence="3">Efflux RND transporter permease subunit</fullName>
    </submittedName>
</protein>
<feature type="transmembrane region" description="Helical" evidence="1">
    <location>
        <begin position="386"/>
        <end position="406"/>
    </location>
</feature>
<sequence length="1037" mass="110901">MQWLAEVCIRRPVFTTMLIVAIAVFGLVGYGALGVDRFPNVDFPVVTVVVTNPGAPAVEIERDITEKVESAVNAISGVKEIRSTSVEGISQVNIQFSLNKDFDVAAQEVRDKVNLVIPELPKTIEPPTVQKFETNASPVIRLAVSAPYPLVETTRLARRQIKEQLETLDGVGRVALLGGVQPEVRVTLDPLRLRAYDLTPLDAVAAIERQNRDAPAGTLEQGARETALRAPGKVPDAATLRRLPLAYRQTYPVCLEEVAHVEETTPLPRTITALDGRSAVIVQVSKRAGGNAVALAAAVKARLTEIRASLPPEVTVTEVGDKSIFIEAAVNDVKTHLLEGSLLACLVVLVFLRRLGLTLIAALAIPTSIIGAFGVMATFGYTLDTITLLALTLMVGVVIDDAIIVLENIERFIREKGLPPFEAAVAATREIGLAVLATTLSLLAVFLPTAFMGGIVGRFLAPFGITAAAAVAISMFVSFTLTPMLCARMAVSHRDRPAAAGWTARYYGPLVAWSVRRRGWVALTCLGVAASVVPLFIVIGKDFIPQDDESEFEVTLRAPEGTSLAAMSLLVERIAADLRTLPGVAHTLTTAGSGDPPVASRGYIYVKLRPLAERTASQVELIGQARERLRPYAAQVRTSVQPITPFAGGGYENATIQYVLRGPELEPLALYAERLMEAMRRMPGVVDVNSTLVLGAPELRLVVDRARAADLGVAVEDVATTLNLLVAGVEAGTLAADAGAAADRPRIRLRATDAFRSLPERLGAIAVPTAKGAPVPLSGLVRLVEGTGPVAIERLNRQRYVTVLANVAAGYSLSAATEQIDAAFQALELASGYERVFAGDAKDMAESAYYFAIAFGLTFVLMYVVLAAQFESFIHPVTILLTLPLALPFGLVSLLAVGQNVNLFVGLGVLVLFAVVKKNAILQIDHMNGLRRAGWARDAAIIQANCDRLRPILMTTLAFVAGMFPLALSRGPGASSNRSISVLVIGGQSLCLLLTLLAVPAFYALFDDLAAWLARRRWFRPRRSLGSEPSVKSAAHD</sequence>
<feature type="transmembrane region" description="Helical" evidence="1">
    <location>
        <begin position="520"/>
        <end position="540"/>
    </location>
</feature>
<dbReference type="PANTHER" id="PTHR32063">
    <property type="match status" value="1"/>
</dbReference>
<dbReference type="Gene3D" id="3.30.70.1320">
    <property type="entry name" value="Multidrug efflux transporter AcrB pore domain like"/>
    <property type="match status" value="1"/>
</dbReference>
<keyword evidence="1" id="KW-0472">Membrane</keyword>
<dbReference type="InterPro" id="IPR001036">
    <property type="entry name" value="Acrflvin-R"/>
</dbReference>
<feature type="transmembrane region" description="Helical" evidence="1">
    <location>
        <begin position="848"/>
        <end position="866"/>
    </location>
</feature>
<feature type="transmembrane region" description="Helical" evidence="1">
    <location>
        <begin position="335"/>
        <end position="352"/>
    </location>
</feature>
<keyword evidence="1" id="KW-1133">Transmembrane helix</keyword>
<dbReference type="PROSITE" id="PS50156">
    <property type="entry name" value="SSD"/>
    <property type="match status" value="1"/>
</dbReference>
<dbReference type="SUPFAM" id="SSF82693">
    <property type="entry name" value="Multidrug efflux transporter AcrB pore domain, PN1, PN2, PC1 and PC2 subdomains"/>
    <property type="match status" value="3"/>
</dbReference>
<feature type="transmembrane region" description="Helical" evidence="1">
    <location>
        <begin position="903"/>
        <end position="922"/>
    </location>
</feature>
<dbReference type="InterPro" id="IPR000731">
    <property type="entry name" value="SSD"/>
</dbReference>
<dbReference type="InterPro" id="IPR027463">
    <property type="entry name" value="AcrB_DN_DC_subdom"/>
</dbReference>
<evidence type="ECO:0000313" key="4">
    <source>
        <dbReference type="Proteomes" id="UP000677668"/>
    </source>
</evidence>
<name>A0ABX8B4P9_9BACT</name>
<keyword evidence="4" id="KW-1185">Reference proteome</keyword>
<evidence type="ECO:0000259" key="2">
    <source>
        <dbReference type="PROSITE" id="PS50156"/>
    </source>
</evidence>
<evidence type="ECO:0000313" key="3">
    <source>
        <dbReference type="EMBL" id="QUV95615.1"/>
    </source>
</evidence>
<dbReference type="EMBL" id="CP072643">
    <property type="protein sequence ID" value="QUV95615.1"/>
    <property type="molecule type" value="Genomic_DNA"/>
</dbReference>
<dbReference type="Gene3D" id="3.30.70.1430">
    <property type="entry name" value="Multidrug efflux transporter AcrB pore domain"/>
    <property type="match status" value="2"/>
</dbReference>
<dbReference type="PRINTS" id="PR00702">
    <property type="entry name" value="ACRIFLAVINRP"/>
</dbReference>
<dbReference type="PANTHER" id="PTHR32063:SF0">
    <property type="entry name" value="SWARMING MOTILITY PROTEIN SWRC"/>
    <property type="match status" value="1"/>
</dbReference>
<dbReference type="Gene3D" id="1.20.1640.10">
    <property type="entry name" value="Multidrug efflux transporter AcrB transmembrane domain"/>
    <property type="match status" value="2"/>
</dbReference>
<feature type="transmembrane region" description="Helical" evidence="1">
    <location>
        <begin position="463"/>
        <end position="486"/>
    </location>
</feature>
<feature type="transmembrane region" description="Helical" evidence="1">
    <location>
        <begin position="12"/>
        <end position="33"/>
    </location>
</feature>
<feature type="transmembrane region" description="Helical" evidence="1">
    <location>
        <begin position="431"/>
        <end position="451"/>
    </location>
</feature>
<dbReference type="Gene3D" id="3.30.2090.10">
    <property type="entry name" value="Multidrug efflux transporter AcrB TolC docking domain, DN and DC subdomains"/>
    <property type="match status" value="2"/>
</dbReference>
<feature type="transmembrane region" description="Helical" evidence="1">
    <location>
        <begin position="951"/>
        <end position="968"/>
    </location>
</feature>
<dbReference type="SUPFAM" id="SSF82714">
    <property type="entry name" value="Multidrug efflux transporter AcrB TolC docking domain, DN and DC subdomains"/>
    <property type="match status" value="2"/>
</dbReference>
<feature type="transmembrane region" description="Helical" evidence="1">
    <location>
        <begin position="980"/>
        <end position="1006"/>
    </location>
</feature>
<dbReference type="Pfam" id="PF00873">
    <property type="entry name" value="ACR_tran"/>
    <property type="match status" value="1"/>
</dbReference>
<feature type="transmembrane region" description="Helical" evidence="1">
    <location>
        <begin position="873"/>
        <end position="897"/>
    </location>
</feature>